<evidence type="ECO:0000256" key="1">
    <source>
        <dbReference type="SAM" id="Phobius"/>
    </source>
</evidence>
<keyword evidence="1" id="KW-0472">Membrane</keyword>
<accession>A0A4U1CY85</accession>
<dbReference type="Proteomes" id="UP000307756">
    <property type="component" value="Unassembled WGS sequence"/>
</dbReference>
<dbReference type="OrthoDB" id="2427947at2"/>
<dbReference type="RefSeq" id="WP_136833151.1">
    <property type="nucleotide sequence ID" value="NZ_SWBM01000006.1"/>
</dbReference>
<dbReference type="AlphaFoldDB" id="A0A4U1CY85"/>
<gene>
    <name evidence="2" type="ORF">FA727_19140</name>
</gene>
<feature type="transmembrane region" description="Helical" evidence="1">
    <location>
        <begin position="82"/>
        <end position="104"/>
    </location>
</feature>
<proteinExistence type="predicted"/>
<keyword evidence="1" id="KW-1133">Transmembrane helix</keyword>
<dbReference type="EMBL" id="SWBM01000006">
    <property type="protein sequence ID" value="TKC15015.1"/>
    <property type="molecule type" value="Genomic_DNA"/>
</dbReference>
<evidence type="ECO:0000313" key="3">
    <source>
        <dbReference type="Proteomes" id="UP000307756"/>
    </source>
</evidence>
<keyword evidence="1" id="KW-0812">Transmembrane</keyword>
<name>A0A4U1CY85_9BACI</name>
<evidence type="ECO:0000313" key="2">
    <source>
        <dbReference type="EMBL" id="TKC15015.1"/>
    </source>
</evidence>
<keyword evidence="3" id="KW-1185">Reference proteome</keyword>
<reference evidence="2 3" key="1">
    <citation type="journal article" date="2011" name="J. Microbiol.">
        <title>Bacillus kyonggiensis sp. nov., isolated from soil of a lettuce field.</title>
        <authorList>
            <person name="Dong K."/>
            <person name="Lee S."/>
        </authorList>
    </citation>
    <scope>NUCLEOTIDE SEQUENCE [LARGE SCALE GENOMIC DNA]</scope>
    <source>
        <strain evidence="2 3">NB22</strain>
    </source>
</reference>
<comment type="caution">
    <text evidence="2">The sequence shown here is derived from an EMBL/GenBank/DDBJ whole genome shotgun (WGS) entry which is preliminary data.</text>
</comment>
<protein>
    <submittedName>
        <fullName evidence="2">Uncharacterized protein</fullName>
    </submittedName>
</protein>
<organism evidence="2 3">
    <name type="scientific">Robertmurraya kyonggiensis</name>
    <dbReference type="NCBI Taxonomy" id="1037680"/>
    <lineage>
        <taxon>Bacteria</taxon>
        <taxon>Bacillati</taxon>
        <taxon>Bacillota</taxon>
        <taxon>Bacilli</taxon>
        <taxon>Bacillales</taxon>
        <taxon>Bacillaceae</taxon>
        <taxon>Robertmurraya</taxon>
    </lineage>
</organism>
<sequence>MSEQIRKNTRYAYVKTVFSVDGFVSGDIQEGKELPLVSKVILRDVDGTLYQVGPSLNGLKFAKKEITYKEYKRLEKRETRNAILIFLGSLIGLGSVMVLILKLFT</sequence>